<keyword evidence="2" id="KW-1185">Reference proteome</keyword>
<dbReference type="EMBL" id="CBWK010000738">
    <property type="protein sequence ID" value="CDL12033.1"/>
    <property type="molecule type" value="Genomic_DNA"/>
</dbReference>
<dbReference type="AlphaFoldDB" id="W1DRJ8"/>
<protein>
    <submittedName>
        <fullName evidence="1">Uncharacterized protein</fullName>
    </submittedName>
</protein>
<proteinExistence type="predicted"/>
<sequence length="46" mass="5318">MRPQGLFHLANRRFVIGGKCFVGRESSHNNLAVSFIRKYEILQTLI</sequence>
<dbReference type="Proteomes" id="UP000019183">
    <property type="component" value="Unassembled WGS sequence"/>
</dbReference>
<evidence type="ECO:0000313" key="1">
    <source>
        <dbReference type="EMBL" id="CDL12033.1"/>
    </source>
</evidence>
<evidence type="ECO:0000313" key="2">
    <source>
        <dbReference type="Proteomes" id="UP000019183"/>
    </source>
</evidence>
<reference evidence="1" key="1">
    <citation type="submission" date="2013-10" db="EMBL/GenBank/DDBJ databases">
        <title>Antibiotic resistance diversity of beta-lactamase producers in the General Hospital Vienna.</title>
        <authorList>
            <person name="Barisic I."/>
            <person name="Mitteregger D."/>
            <person name="Hirschl A.M."/>
            <person name="Noehammer C."/>
            <person name="Wiesinger-Mayr H."/>
        </authorList>
    </citation>
    <scope>NUCLEOTIDE SEQUENCE [LARGE SCALE GENOMIC DNA]</scope>
    <source>
        <strain evidence="1">IS43</strain>
    </source>
</reference>
<organism evidence="1 2">
    <name type="scientific">Klebsiella pneumoniae IS43</name>
    <dbReference type="NCBI Taxonomy" id="1432552"/>
    <lineage>
        <taxon>Bacteria</taxon>
        <taxon>Pseudomonadati</taxon>
        <taxon>Pseudomonadota</taxon>
        <taxon>Gammaproteobacteria</taxon>
        <taxon>Enterobacterales</taxon>
        <taxon>Enterobacteriaceae</taxon>
        <taxon>Klebsiella/Raoultella group</taxon>
        <taxon>Klebsiella</taxon>
        <taxon>Klebsiella pneumoniae complex</taxon>
    </lineage>
</organism>
<accession>W1DRJ8</accession>
<comment type="caution">
    <text evidence="1">The sequence shown here is derived from an EMBL/GenBank/DDBJ whole genome shotgun (WGS) entry which is preliminary data.</text>
</comment>
<name>W1DRJ8_KLEPN</name>